<evidence type="ECO:0000256" key="6">
    <source>
        <dbReference type="SAM" id="Phobius"/>
    </source>
</evidence>
<evidence type="ECO:0000256" key="4">
    <source>
        <dbReference type="ARBA" id="ARBA00022989"/>
    </source>
</evidence>
<dbReference type="InterPro" id="IPR000849">
    <property type="entry name" value="Sugar_P_transporter"/>
</dbReference>
<feature type="domain" description="Major facilitator superfamily (MFS) profile" evidence="7">
    <location>
        <begin position="11"/>
        <end position="414"/>
    </location>
</feature>
<dbReference type="InterPro" id="IPR036259">
    <property type="entry name" value="MFS_trans_sf"/>
</dbReference>
<feature type="transmembrane region" description="Helical" evidence="6">
    <location>
        <begin position="49"/>
        <end position="68"/>
    </location>
</feature>
<feature type="transmembrane region" description="Helical" evidence="6">
    <location>
        <begin position="321"/>
        <end position="345"/>
    </location>
</feature>
<sequence>MKFTWKHRHTALSVVFMVWLVSYLDRMVMSTAIPYIADEFNLSAGEMGVVMSAFFAGYALFQIPGGILSDRFGARKVLVFAIAWWSLFTLFTGYAGSLLGLIIIRICFGIGEGIGPAATWKSLAVWTPAAERGRANSIMMSTNSLGPALAPLFVVAIMSYWGWRAVFHYLSIPGFLLCVWIWFTLYDNPQEKKGVSAEELKELENEPATGGVEQKNLTFLQVLTTPVVWKSFLLLFFSNTVAWGYMSWLPTYLVKSRGLAMGQMGIAASLPFFAGFIGAIVSGYLMDGALKKYRFHYVVVTQLCMALFLYLMFTAESVTALMTFNIIAGYFCFCCVASVFSLPMMEVPKEIAGRAMGIVNTAGQLAGFLAPIVVGMLITTAADGVQNYNVAFGFLCCSNIMAAIIAIFFHRSDVKAAAAA</sequence>
<keyword evidence="3 6" id="KW-0812">Transmembrane</keyword>
<feature type="transmembrane region" description="Helical" evidence="6">
    <location>
        <begin position="227"/>
        <end position="246"/>
    </location>
</feature>
<dbReference type="EMBL" id="SIXC01000010">
    <property type="protein sequence ID" value="TBH79065.1"/>
    <property type="molecule type" value="Genomic_DNA"/>
</dbReference>
<feature type="transmembrane region" description="Helical" evidence="6">
    <location>
        <begin position="12"/>
        <end position="37"/>
    </location>
</feature>
<dbReference type="CDD" id="cd17319">
    <property type="entry name" value="MFS_ExuT_GudP_like"/>
    <property type="match status" value="1"/>
</dbReference>
<dbReference type="InterPro" id="IPR020846">
    <property type="entry name" value="MFS_dom"/>
</dbReference>
<keyword evidence="4 6" id="KW-1133">Transmembrane helix</keyword>
<dbReference type="PANTHER" id="PTHR11662:SF399">
    <property type="entry name" value="FI19708P1-RELATED"/>
    <property type="match status" value="1"/>
</dbReference>
<dbReference type="InterPro" id="IPR011701">
    <property type="entry name" value="MFS"/>
</dbReference>
<organism evidence="8 9">
    <name type="scientific">Desulfovibrio legallii</name>
    <dbReference type="NCBI Taxonomy" id="571438"/>
    <lineage>
        <taxon>Bacteria</taxon>
        <taxon>Pseudomonadati</taxon>
        <taxon>Thermodesulfobacteriota</taxon>
        <taxon>Desulfovibrionia</taxon>
        <taxon>Desulfovibrionales</taxon>
        <taxon>Desulfovibrionaceae</taxon>
        <taxon>Desulfovibrio</taxon>
    </lineage>
</organism>
<feature type="transmembrane region" description="Helical" evidence="6">
    <location>
        <begin position="390"/>
        <end position="409"/>
    </location>
</feature>
<dbReference type="AlphaFoldDB" id="A0A6H3FD09"/>
<evidence type="ECO:0000259" key="7">
    <source>
        <dbReference type="PROSITE" id="PS50850"/>
    </source>
</evidence>
<dbReference type="PIRSF" id="PIRSF002808">
    <property type="entry name" value="Hexose_phosphate_transp"/>
    <property type="match status" value="1"/>
</dbReference>
<comment type="subcellular location">
    <subcellularLocation>
        <location evidence="1">Cell membrane</location>
        <topology evidence="1">Multi-pass membrane protein</topology>
    </subcellularLocation>
</comment>
<dbReference type="RefSeq" id="WP_130958090.1">
    <property type="nucleotide sequence ID" value="NZ_JBHSHA010000004.1"/>
</dbReference>
<evidence type="ECO:0000256" key="2">
    <source>
        <dbReference type="ARBA" id="ARBA00022475"/>
    </source>
</evidence>
<feature type="transmembrane region" description="Helical" evidence="6">
    <location>
        <begin position="169"/>
        <end position="186"/>
    </location>
</feature>
<keyword evidence="2" id="KW-1003">Cell membrane</keyword>
<feature type="transmembrane region" description="Helical" evidence="6">
    <location>
        <begin position="266"/>
        <end position="285"/>
    </location>
</feature>
<dbReference type="PROSITE" id="PS50850">
    <property type="entry name" value="MFS"/>
    <property type="match status" value="1"/>
</dbReference>
<keyword evidence="9" id="KW-1185">Reference proteome</keyword>
<reference evidence="8 9" key="1">
    <citation type="submission" date="2018-12" db="EMBL/GenBank/DDBJ databases">
        <title>First genome draft of Desulfovibrio legallis sp. nov.</title>
        <authorList>
            <person name="Ben Dhia O."/>
            <person name="Najjari A."/>
            <person name="Ferjani R."/>
            <person name="Fhoula I."/>
            <person name="Fardeau M.-L."/>
            <person name="Boudabbous A."/>
            <person name="Ouzari H.I."/>
        </authorList>
    </citation>
    <scope>NUCLEOTIDE SEQUENCE [LARGE SCALE GENOMIC DNA]</scope>
    <source>
        <strain evidence="8 9">H1T</strain>
    </source>
</reference>
<keyword evidence="5 6" id="KW-0472">Membrane</keyword>
<feature type="transmembrane region" description="Helical" evidence="6">
    <location>
        <begin position="297"/>
        <end position="315"/>
    </location>
</feature>
<dbReference type="PANTHER" id="PTHR11662">
    <property type="entry name" value="SOLUTE CARRIER FAMILY 17"/>
    <property type="match status" value="1"/>
</dbReference>
<feature type="transmembrane region" description="Helical" evidence="6">
    <location>
        <begin position="77"/>
        <end position="96"/>
    </location>
</feature>
<accession>A0A6H3FD09</accession>
<evidence type="ECO:0000313" key="9">
    <source>
        <dbReference type="Proteomes" id="UP000292919"/>
    </source>
</evidence>
<proteinExistence type="predicted"/>
<dbReference type="Gene3D" id="1.20.1250.20">
    <property type="entry name" value="MFS general substrate transporter like domains"/>
    <property type="match status" value="2"/>
</dbReference>
<dbReference type="GO" id="GO:0022857">
    <property type="term" value="F:transmembrane transporter activity"/>
    <property type="evidence" value="ECO:0007669"/>
    <property type="project" value="InterPro"/>
</dbReference>
<dbReference type="InterPro" id="IPR050382">
    <property type="entry name" value="MFS_Na/Anion_cotransporter"/>
</dbReference>
<dbReference type="Proteomes" id="UP000292919">
    <property type="component" value="Unassembled WGS sequence"/>
</dbReference>
<protein>
    <submittedName>
        <fullName evidence="8">MFS transporter</fullName>
    </submittedName>
</protein>
<evidence type="ECO:0000313" key="8">
    <source>
        <dbReference type="EMBL" id="TBH79065.1"/>
    </source>
</evidence>
<dbReference type="Pfam" id="PF07690">
    <property type="entry name" value="MFS_1"/>
    <property type="match status" value="1"/>
</dbReference>
<comment type="caution">
    <text evidence="8">The sequence shown here is derived from an EMBL/GenBank/DDBJ whole genome shotgun (WGS) entry which is preliminary data.</text>
</comment>
<dbReference type="SUPFAM" id="SSF103473">
    <property type="entry name" value="MFS general substrate transporter"/>
    <property type="match status" value="1"/>
</dbReference>
<dbReference type="GO" id="GO:0005886">
    <property type="term" value="C:plasma membrane"/>
    <property type="evidence" value="ECO:0007669"/>
    <property type="project" value="UniProtKB-SubCell"/>
</dbReference>
<name>A0A6H3FD09_9BACT</name>
<gene>
    <name evidence="8" type="ORF">EB812_08670</name>
</gene>
<feature type="transmembrane region" description="Helical" evidence="6">
    <location>
        <begin position="357"/>
        <end position="378"/>
    </location>
</feature>
<evidence type="ECO:0000256" key="5">
    <source>
        <dbReference type="ARBA" id="ARBA00023136"/>
    </source>
</evidence>
<evidence type="ECO:0000256" key="3">
    <source>
        <dbReference type="ARBA" id="ARBA00022692"/>
    </source>
</evidence>
<evidence type="ECO:0000256" key="1">
    <source>
        <dbReference type="ARBA" id="ARBA00004651"/>
    </source>
</evidence>